<dbReference type="OrthoDB" id="408631at2759"/>
<dbReference type="ESTHER" id="paxin-a0a0c9tyl9">
    <property type="family name" value="Fungal_carboxylesterase_lipase"/>
</dbReference>
<reference evidence="6" key="2">
    <citation type="submission" date="2015-01" db="EMBL/GenBank/DDBJ databases">
        <title>Evolutionary Origins and Diversification of the Mycorrhizal Mutualists.</title>
        <authorList>
            <consortium name="DOE Joint Genome Institute"/>
            <consortium name="Mycorrhizal Genomics Consortium"/>
            <person name="Kohler A."/>
            <person name="Kuo A."/>
            <person name="Nagy L.G."/>
            <person name="Floudas D."/>
            <person name="Copeland A."/>
            <person name="Barry K.W."/>
            <person name="Cichocki N."/>
            <person name="Veneault-Fourrey C."/>
            <person name="LaButti K."/>
            <person name="Lindquist E.A."/>
            <person name="Lipzen A."/>
            <person name="Lundell T."/>
            <person name="Morin E."/>
            <person name="Murat C."/>
            <person name="Riley R."/>
            <person name="Ohm R."/>
            <person name="Sun H."/>
            <person name="Tunlid A."/>
            <person name="Henrissat B."/>
            <person name="Grigoriev I.V."/>
            <person name="Hibbett D.S."/>
            <person name="Martin F."/>
        </authorList>
    </citation>
    <scope>NUCLEOTIDE SEQUENCE [LARGE SCALE GENOMIC DNA]</scope>
    <source>
        <strain evidence="6">ATCC 200175</strain>
    </source>
</reference>
<keyword evidence="3" id="KW-0732">Signal</keyword>
<evidence type="ECO:0000313" key="6">
    <source>
        <dbReference type="Proteomes" id="UP000053647"/>
    </source>
</evidence>
<dbReference type="InterPro" id="IPR029058">
    <property type="entry name" value="AB_hydrolase_fold"/>
</dbReference>
<comment type="similarity">
    <text evidence="1 3">Belongs to the type-B carboxylesterase/lipase family.</text>
</comment>
<dbReference type="PROSITE" id="PS00941">
    <property type="entry name" value="CARBOXYLESTERASE_B_2"/>
    <property type="match status" value="1"/>
</dbReference>
<dbReference type="SUPFAM" id="SSF53474">
    <property type="entry name" value="alpha/beta-Hydrolases"/>
    <property type="match status" value="1"/>
</dbReference>
<dbReference type="PROSITE" id="PS00122">
    <property type="entry name" value="CARBOXYLESTERASE_B_1"/>
    <property type="match status" value="1"/>
</dbReference>
<accession>A0A0C9TYL9</accession>
<feature type="signal peptide" evidence="3">
    <location>
        <begin position="1"/>
        <end position="18"/>
    </location>
</feature>
<evidence type="ECO:0000259" key="4">
    <source>
        <dbReference type="Pfam" id="PF00135"/>
    </source>
</evidence>
<protein>
    <recommendedName>
        <fullName evidence="3">Carboxylic ester hydrolase</fullName>
        <ecNumber evidence="3">3.1.1.-</ecNumber>
    </recommendedName>
</protein>
<gene>
    <name evidence="5" type="ORF">PAXINDRAFT_14722</name>
</gene>
<reference evidence="5 6" key="1">
    <citation type="submission" date="2014-06" db="EMBL/GenBank/DDBJ databases">
        <authorList>
            <consortium name="DOE Joint Genome Institute"/>
            <person name="Kuo A."/>
            <person name="Kohler A."/>
            <person name="Nagy L.G."/>
            <person name="Floudas D."/>
            <person name="Copeland A."/>
            <person name="Barry K.W."/>
            <person name="Cichocki N."/>
            <person name="Veneault-Fourrey C."/>
            <person name="LaButti K."/>
            <person name="Lindquist E.A."/>
            <person name="Lipzen A."/>
            <person name="Lundell T."/>
            <person name="Morin E."/>
            <person name="Murat C."/>
            <person name="Sun H."/>
            <person name="Tunlid A."/>
            <person name="Henrissat B."/>
            <person name="Grigoriev I.V."/>
            <person name="Hibbett D.S."/>
            <person name="Martin F."/>
            <person name="Nordberg H.P."/>
            <person name="Cantor M.N."/>
            <person name="Hua S.X."/>
        </authorList>
    </citation>
    <scope>NUCLEOTIDE SEQUENCE [LARGE SCALE GENOMIC DNA]</scope>
    <source>
        <strain evidence="5 6">ATCC 200175</strain>
    </source>
</reference>
<dbReference type="HOGENOM" id="CLU_006586_10_6_1"/>
<dbReference type="InterPro" id="IPR019819">
    <property type="entry name" value="Carboxylesterase_B_CS"/>
</dbReference>
<dbReference type="AlphaFoldDB" id="A0A0C9TYL9"/>
<proteinExistence type="inferred from homology"/>
<organism evidence="5 6">
    <name type="scientific">Paxillus involutus ATCC 200175</name>
    <dbReference type="NCBI Taxonomy" id="664439"/>
    <lineage>
        <taxon>Eukaryota</taxon>
        <taxon>Fungi</taxon>
        <taxon>Dikarya</taxon>
        <taxon>Basidiomycota</taxon>
        <taxon>Agaricomycotina</taxon>
        <taxon>Agaricomycetes</taxon>
        <taxon>Agaricomycetidae</taxon>
        <taxon>Boletales</taxon>
        <taxon>Paxilineae</taxon>
        <taxon>Paxillaceae</taxon>
        <taxon>Paxillus</taxon>
    </lineage>
</organism>
<evidence type="ECO:0000256" key="3">
    <source>
        <dbReference type="RuleBase" id="RU361235"/>
    </source>
</evidence>
<dbReference type="Proteomes" id="UP000053647">
    <property type="component" value="Unassembled WGS sequence"/>
</dbReference>
<dbReference type="EC" id="3.1.1.-" evidence="3"/>
<dbReference type="Pfam" id="PF00135">
    <property type="entry name" value="COesterase"/>
    <property type="match status" value="1"/>
</dbReference>
<dbReference type="InterPro" id="IPR050309">
    <property type="entry name" value="Type-B_Carboxylest/Lipase"/>
</dbReference>
<evidence type="ECO:0000256" key="1">
    <source>
        <dbReference type="ARBA" id="ARBA00005964"/>
    </source>
</evidence>
<keyword evidence="2 3" id="KW-0378">Hydrolase</keyword>
<dbReference type="GO" id="GO:0016787">
    <property type="term" value="F:hydrolase activity"/>
    <property type="evidence" value="ECO:0007669"/>
    <property type="project" value="UniProtKB-KW"/>
</dbReference>
<dbReference type="PANTHER" id="PTHR11559">
    <property type="entry name" value="CARBOXYLESTERASE"/>
    <property type="match status" value="1"/>
</dbReference>
<dbReference type="Gene3D" id="3.40.50.1820">
    <property type="entry name" value="alpha/beta hydrolase"/>
    <property type="match status" value="1"/>
</dbReference>
<feature type="domain" description="Carboxylesterase type B" evidence="4">
    <location>
        <begin position="26"/>
        <end position="515"/>
    </location>
</feature>
<keyword evidence="6" id="KW-1185">Reference proteome</keyword>
<name>A0A0C9TYL9_PAXIN</name>
<feature type="chain" id="PRO_5005111911" description="Carboxylic ester hydrolase" evidence="3">
    <location>
        <begin position="19"/>
        <end position="546"/>
    </location>
</feature>
<dbReference type="InterPro" id="IPR002018">
    <property type="entry name" value="CarbesteraseB"/>
</dbReference>
<dbReference type="EMBL" id="KN819364">
    <property type="protein sequence ID" value="KIJ12396.1"/>
    <property type="molecule type" value="Genomic_DNA"/>
</dbReference>
<dbReference type="InterPro" id="IPR019826">
    <property type="entry name" value="Carboxylesterase_B_AS"/>
</dbReference>
<evidence type="ECO:0000256" key="2">
    <source>
        <dbReference type="ARBA" id="ARBA00022801"/>
    </source>
</evidence>
<evidence type="ECO:0000313" key="5">
    <source>
        <dbReference type="EMBL" id="KIJ12396.1"/>
    </source>
</evidence>
<sequence>MSQITLLLFLAGLAGAYANPFGERSSPTVTLDSATVTGVSSGSVNEFLGIPFAQPPIGNLRFRLPQGLPPYNTSFSATTYGHACPQQAAELPAVLGFLVEAFEYSTNNTFNFVIPSAEDCLTLNVIAPADVAPDSKLPVVVWIYGGGFEGGGTNQYNGSVIVEKAISLGIPAVYVSMNYRVSAFGFLASQEVKDAGVGNLGLQDQRLALHWVQKYIGAFGGDPTKVTIWGQSAGAISVALQMVTNSGNPEGLFQAAFMQSGSPIPVGDITHGQKYYDALVYDTGCSSASDTLQCLRGVPYETLLDAMNQSPVIYSYQSLVLAWLPRVDGVFLTDDPQKLVQQGSVADVPFVTGDCDDEGTFYSFSTLNITTDTQFEEYVQTYWFPNATSTTIQELMQYYPDNIIQGSPFDTGVLNALTPQFKRLAAFQSDVIFQAPRRLFLQNRSGKQALWTYVNKRFKTVPFLGSFHGSDIFNVYGGQDMASYLVRFVSNLDPNGGTDLYWPQYTTAEPNMLEFLDGLIPQALTEDTYRVEAMEFLTNVTLTYPL</sequence>